<dbReference type="Pfam" id="PF00128">
    <property type="entry name" value="Alpha-amylase"/>
    <property type="match status" value="2"/>
</dbReference>
<evidence type="ECO:0000256" key="8">
    <source>
        <dbReference type="SAM" id="MobiDB-lite"/>
    </source>
</evidence>
<accession>A0ABS1CMV7</accession>
<dbReference type="CDD" id="cd11334">
    <property type="entry name" value="AmyAc_TreS"/>
    <property type="match status" value="1"/>
</dbReference>
<evidence type="ECO:0000256" key="5">
    <source>
        <dbReference type="ARBA" id="ARBA00022837"/>
    </source>
</evidence>
<evidence type="ECO:0000256" key="2">
    <source>
        <dbReference type="ARBA" id="ARBA00005496"/>
    </source>
</evidence>
<evidence type="ECO:0000313" key="10">
    <source>
        <dbReference type="EMBL" id="MBK1632681.1"/>
    </source>
</evidence>
<dbReference type="InterPro" id="IPR006047">
    <property type="entry name" value="GH13_cat_dom"/>
</dbReference>
<dbReference type="Gene3D" id="3.90.1200.10">
    <property type="match status" value="1"/>
</dbReference>
<proteinExistence type="inferred from homology"/>
<dbReference type="Gene3D" id="3.90.400.10">
    <property type="entry name" value="Oligo-1,6-glucosidase, Domain 2"/>
    <property type="match status" value="1"/>
</dbReference>
<dbReference type="NCBIfam" id="TIGR02456">
    <property type="entry name" value="treS_nterm"/>
    <property type="match status" value="1"/>
</dbReference>
<dbReference type="EC" id="5.4.99.16" evidence="3"/>
<dbReference type="PANTHER" id="PTHR10357:SF219">
    <property type="entry name" value="MALTOSE ALPHA-D-GLUCOSYLTRANSFERASE"/>
    <property type="match status" value="1"/>
</dbReference>
<evidence type="ECO:0000256" key="7">
    <source>
        <dbReference type="ARBA" id="ARBA00031378"/>
    </source>
</evidence>
<keyword evidence="11" id="KW-1185">Reference proteome</keyword>
<feature type="domain" description="Glycosyl hydrolase family 13 catalytic" evidence="9">
    <location>
        <begin position="24"/>
        <end position="418"/>
    </location>
</feature>
<dbReference type="Gene3D" id="2.60.40.1180">
    <property type="entry name" value="Golgi alpha-mannosidase II"/>
    <property type="match status" value="1"/>
</dbReference>
<evidence type="ECO:0000256" key="6">
    <source>
        <dbReference type="ARBA" id="ARBA00023235"/>
    </source>
</evidence>
<name>A0ABS1CMV7_9GAMM</name>
<reference evidence="10 11" key="1">
    <citation type="journal article" date="2020" name="Microorganisms">
        <title>Osmotic Adaptation and Compatible Solute Biosynthesis of Phototrophic Bacteria as Revealed from Genome Analyses.</title>
        <authorList>
            <person name="Imhoff J.F."/>
            <person name="Rahn T."/>
            <person name="Kunzel S."/>
            <person name="Keller A."/>
            <person name="Neulinger S.C."/>
        </authorList>
    </citation>
    <scope>NUCLEOTIDE SEQUENCE [LARGE SCALE GENOMIC DNA]</scope>
    <source>
        <strain evidence="10 11">DSM 6210</strain>
    </source>
</reference>
<keyword evidence="5" id="KW-0106">Calcium</keyword>
<dbReference type="SMART" id="SM00642">
    <property type="entry name" value="Aamy"/>
    <property type="match status" value="1"/>
</dbReference>
<dbReference type="InterPro" id="IPR012810">
    <property type="entry name" value="TreS/a-amylase_N"/>
</dbReference>
<keyword evidence="6" id="KW-0413">Isomerase</keyword>
<dbReference type="Proteomes" id="UP000748752">
    <property type="component" value="Unassembled WGS sequence"/>
</dbReference>
<dbReference type="PANTHER" id="PTHR10357">
    <property type="entry name" value="ALPHA-AMYLASE FAMILY MEMBER"/>
    <property type="match status" value="1"/>
</dbReference>
<dbReference type="InterPro" id="IPR013780">
    <property type="entry name" value="Glyco_hydro_b"/>
</dbReference>
<dbReference type="Gene3D" id="3.20.20.80">
    <property type="entry name" value="Glycosidases"/>
    <property type="match status" value="1"/>
</dbReference>
<dbReference type="InterPro" id="IPR017853">
    <property type="entry name" value="GH"/>
</dbReference>
<evidence type="ECO:0000256" key="1">
    <source>
        <dbReference type="ARBA" id="ARBA00001595"/>
    </source>
</evidence>
<evidence type="ECO:0000259" key="9">
    <source>
        <dbReference type="SMART" id="SM00642"/>
    </source>
</evidence>
<evidence type="ECO:0000313" key="11">
    <source>
        <dbReference type="Proteomes" id="UP000748752"/>
    </source>
</evidence>
<dbReference type="InterPro" id="IPR045857">
    <property type="entry name" value="O16G_dom_2"/>
</dbReference>
<dbReference type="InterPro" id="IPR032091">
    <property type="entry name" value="Malt_amylase-like_C"/>
</dbReference>
<gene>
    <name evidence="10" type="primary">treS</name>
    <name evidence="10" type="ORF">CKO31_18415</name>
</gene>
<feature type="region of interest" description="Disordered" evidence="8">
    <location>
        <begin position="497"/>
        <end position="520"/>
    </location>
</feature>
<evidence type="ECO:0000256" key="3">
    <source>
        <dbReference type="ARBA" id="ARBA00012619"/>
    </source>
</evidence>
<organism evidence="10 11">
    <name type="scientific">Thiohalocapsa halophila</name>
    <dbReference type="NCBI Taxonomy" id="69359"/>
    <lineage>
        <taxon>Bacteria</taxon>
        <taxon>Pseudomonadati</taxon>
        <taxon>Pseudomonadota</taxon>
        <taxon>Gammaproteobacteria</taxon>
        <taxon>Chromatiales</taxon>
        <taxon>Chromatiaceae</taxon>
        <taxon>Thiohalocapsa</taxon>
    </lineage>
</organism>
<comment type="caution">
    <text evidence="10">The sequence shown here is derived from an EMBL/GenBank/DDBJ whole genome shotgun (WGS) entry which is preliminary data.</text>
</comment>
<evidence type="ECO:0000256" key="4">
    <source>
        <dbReference type="ARBA" id="ARBA00022723"/>
    </source>
</evidence>
<comment type="similarity">
    <text evidence="2">Belongs to the glycosyl hydrolase 13 family. TreS subfamily.</text>
</comment>
<keyword evidence="4" id="KW-0479">Metal-binding</keyword>
<dbReference type="RefSeq" id="WP_200240443.1">
    <property type="nucleotide sequence ID" value="NZ_NRRV01000054.1"/>
</dbReference>
<dbReference type="Pfam" id="PF16657">
    <property type="entry name" value="Malt_amylase_C"/>
    <property type="match status" value="1"/>
</dbReference>
<dbReference type="EMBL" id="NRRV01000054">
    <property type="protein sequence ID" value="MBK1632681.1"/>
    <property type="molecule type" value="Genomic_DNA"/>
</dbReference>
<comment type="catalytic activity">
    <reaction evidence="1">
        <text>D-maltose = alpha,alpha-trehalose</text>
        <dbReference type="Rhea" id="RHEA:15145"/>
        <dbReference type="ChEBI" id="CHEBI:16551"/>
        <dbReference type="ChEBI" id="CHEBI:17306"/>
        <dbReference type="EC" id="5.4.99.16"/>
    </reaction>
</comment>
<feature type="compositionally biased region" description="Low complexity" evidence="8">
    <location>
        <begin position="497"/>
        <end position="517"/>
    </location>
</feature>
<dbReference type="SUPFAM" id="SSF51011">
    <property type="entry name" value="Glycosyl hydrolase domain"/>
    <property type="match status" value="1"/>
</dbReference>
<dbReference type="SUPFAM" id="SSF51445">
    <property type="entry name" value="(Trans)glycosidases"/>
    <property type="match status" value="1"/>
</dbReference>
<sequence>MSPNSLASGPTSDPLWYKDAVIYQTHVKAFFDTNGDGSGDFRGLTLKLDYIRDLGVDCIWLLPFYPSPMRDDGYDIGDYRNVHPAYGSRRDFRRFVSAAHRRGIRVITELIVNHTSDQHPWFQAARRAPKGSAKRNYYVWSDDDSRFSQTRIIFTDTEASNWTWDPVAEQYYWHRFFSHQPDLNHNNPQVVRAVIRVMRFWLDMGVDGLRLDAIPYLCVREGTNNENLPETHAVIKQMRAVVDEHYKDRVFLAEANQWPEDVRDYFGEGDECHMAYHFPLMPRMYMALAQEERHPIVEIMEQTPEIPTNCQWAIFLRNHDELTLEMVSDRERDYMYQTYAADPRMRINVGIRRRLAPLLGNDPGKIRLMVSLLLSMPGSPILYYGDELGMGDNIYLGDRNAVRTPMQWSPDRNAGFSRADPEQLYLPPVMDPIYGYQSVNVEAQARAPASLLNWTRRIIEVRKQHQVFGRGSIELLHPGNRKILAYVRRYPSPAEWTEGGAGPATAAGGTALDPGGAQDKAHAEQPDEVILCVANLGRGAQPVELDLAAYAGRVPIELLGQTPFPPIGELPYLLTLPGHGVYWFLLSRDAAAPAWHDERVAAPRLKTLVLPEGWQSLLPDRAERRRTALRAVALLQNQVLPAYLAARWGSRGAGAPAAPPRVVIEAAEPWRDWLLTLVRLHAADGGVERLFLPLAIRWQQDGTELTAVPPAAITLAQTRRQATPGFLFEALADAGFVRTLACAIGTGDEIALGDGRLALVPTDACLELLAGCAEAEVHSLAEDPDNAAVLGERLILKTLHCRAPAAQGDATEPVGAPELGTPAETDPMVDTARHLTELARFPGTPALAGHIDYGRNGAASCTLALLEQYVPNQGDLDGRVRDLLQRLYDEYFAAGSGEAWREDPGQIGFMGLVDQVGARIAALHAALAEGADQHGNASDAFRAEPMADADHQRLHDDLHAAAAGALSALRDGREHLPAAAVDAADRLLAAEAELRRRIDDLSRHGFGPMRCRLHGDLRLARVLVAQDEPVFIGAGGPAHRPPAERRAKRPPLTDLAALICDLHTNVADIQHRMRTEHPDLHPRLAEPLATWRQETIQRLVAAHAAAAEGSPLLAADPAQRAEAAQALALGCALDGLAAALAAHPPAPAAKIAAAADAVLSLLHDAAASVPPAS</sequence>
<protein>
    <recommendedName>
        <fullName evidence="3">maltose alpha-D-glucosyltransferase</fullName>
        <ecNumber evidence="3">5.4.99.16</ecNumber>
    </recommendedName>
    <alternativeName>
        <fullName evidence="7">Maltose alpha-D-glucosyltransferase</fullName>
    </alternativeName>
</protein>